<dbReference type="GO" id="GO:0003676">
    <property type="term" value="F:nucleic acid binding"/>
    <property type="evidence" value="ECO:0007669"/>
    <property type="project" value="InterPro"/>
</dbReference>
<proteinExistence type="predicted"/>
<dbReference type="Proteomes" id="UP000612362">
    <property type="component" value="Unassembled WGS sequence"/>
</dbReference>
<sequence>MSFHETVETIRRLLLEERQSHEILAPHERAPLASCEQRRRRINDLLAQLPQRAKQDIAALYQAMASLPHIPSSQEIEWARGVLALPNLAILELDMTNLSTSAFILRVTLLNGVGQLVDDLLVHPPHVPSQVALDLAGITKAQLATASALETVWSHIQTTLTGRYVISFLLEPYRDRFMDEARRRQLVPLTMLGASLRPHCGAYFGEIGYGLETLCSHIGVPLPQPPARTSHHRAYRQLQILHTMAQGKLLWHEGSAQASQQPVQGGAYEQ</sequence>
<dbReference type="Gene3D" id="3.30.420.10">
    <property type="entry name" value="Ribonuclease H-like superfamily/Ribonuclease H"/>
    <property type="match status" value="1"/>
</dbReference>
<organism evidence="1 2">
    <name type="scientific">Ktedonospora formicarum</name>
    <dbReference type="NCBI Taxonomy" id="2778364"/>
    <lineage>
        <taxon>Bacteria</taxon>
        <taxon>Bacillati</taxon>
        <taxon>Chloroflexota</taxon>
        <taxon>Ktedonobacteria</taxon>
        <taxon>Ktedonobacterales</taxon>
        <taxon>Ktedonobacteraceae</taxon>
        <taxon>Ktedonospora</taxon>
    </lineage>
</organism>
<reference evidence="1" key="1">
    <citation type="submission" date="2020-10" db="EMBL/GenBank/DDBJ databases">
        <title>Taxonomic study of unclassified bacteria belonging to the class Ktedonobacteria.</title>
        <authorList>
            <person name="Yabe S."/>
            <person name="Wang C.M."/>
            <person name="Zheng Y."/>
            <person name="Sakai Y."/>
            <person name="Cavaletti L."/>
            <person name="Monciardini P."/>
            <person name="Donadio S."/>
        </authorList>
    </citation>
    <scope>NUCLEOTIDE SEQUENCE</scope>
    <source>
        <strain evidence="1">SOSP1-1</strain>
    </source>
</reference>
<comment type="caution">
    <text evidence="1">The sequence shown here is derived from an EMBL/GenBank/DDBJ whole genome shotgun (WGS) entry which is preliminary data.</text>
</comment>
<keyword evidence="2" id="KW-1185">Reference proteome</keyword>
<dbReference type="InterPro" id="IPR036397">
    <property type="entry name" value="RNaseH_sf"/>
</dbReference>
<evidence type="ECO:0000313" key="2">
    <source>
        <dbReference type="Proteomes" id="UP000612362"/>
    </source>
</evidence>
<gene>
    <name evidence="1" type="ORF">KSX_66490</name>
</gene>
<protein>
    <submittedName>
        <fullName evidence="1">Uncharacterized protein</fullName>
    </submittedName>
</protein>
<dbReference type="EMBL" id="BNJF01000004">
    <property type="protein sequence ID" value="GHO48486.1"/>
    <property type="molecule type" value="Genomic_DNA"/>
</dbReference>
<accession>A0A8J3I4D4</accession>
<evidence type="ECO:0000313" key="1">
    <source>
        <dbReference type="EMBL" id="GHO48486.1"/>
    </source>
</evidence>
<dbReference type="AlphaFoldDB" id="A0A8J3I4D4"/>
<dbReference type="RefSeq" id="WP_220197692.1">
    <property type="nucleotide sequence ID" value="NZ_BNJF01000004.1"/>
</dbReference>
<dbReference type="InterPro" id="IPR012337">
    <property type="entry name" value="RNaseH-like_sf"/>
</dbReference>
<dbReference type="SUPFAM" id="SSF53098">
    <property type="entry name" value="Ribonuclease H-like"/>
    <property type="match status" value="1"/>
</dbReference>
<name>A0A8J3I4D4_9CHLR</name>